<evidence type="ECO:0000313" key="1">
    <source>
        <dbReference type="EMBL" id="HCA04212.1"/>
    </source>
</evidence>
<comment type="caution">
    <text evidence="1">The sequence shown here is derived from an EMBL/GenBank/DDBJ whole genome shotgun (WGS) entry which is preliminary data.</text>
</comment>
<accession>A0A3D0KKY4</accession>
<gene>
    <name evidence="1" type="ORF">DEO68_19060</name>
</gene>
<proteinExistence type="predicted"/>
<sequence length="60" mass="6465">MIHIKSTTTLNFTNAHFFLYFGKLSVYNAIGTGSLDAEVANVNKKVVIGASGCCLQKIDV</sequence>
<dbReference type="EMBL" id="DOTR01000104">
    <property type="protein sequence ID" value="HCA04212.1"/>
    <property type="molecule type" value="Genomic_DNA"/>
</dbReference>
<organism evidence="1">
    <name type="scientific">Halomonas campaniensis</name>
    <dbReference type="NCBI Taxonomy" id="213554"/>
    <lineage>
        <taxon>Bacteria</taxon>
        <taxon>Pseudomonadati</taxon>
        <taxon>Pseudomonadota</taxon>
        <taxon>Gammaproteobacteria</taxon>
        <taxon>Oceanospirillales</taxon>
        <taxon>Halomonadaceae</taxon>
        <taxon>Halomonas</taxon>
    </lineage>
</organism>
<name>A0A3D0KKY4_9GAMM</name>
<protein>
    <submittedName>
        <fullName evidence="1">Uncharacterized protein</fullName>
    </submittedName>
</protein>
<dbReference type="AlphaFoldDB" id="A0A3D0KKY4"/>
<reference evidence="1" key="1">
    <citation type="journal article" date="2018" name="Nat. Biotechnol.">
        <title>A standardized bacterial taxonomy based on genome phylogeny substantially revises the tree of life.</title>
        <authorList>
            <person name="Parks D.H."/>
            <person name="Chuvochina M."/>
            <person name="Waite D.W."/>
            <person name="Rinke C."/>
            <person name="Skarshewski A."/>
            <person name="Chaumeil P.A."/>
            <person name="Hugenholtz P."/>
        </authorList>
    </citation>
    <scope>NUCLEOTIDE SEQUENCE [LARGE SCALE GENOMIC DNA]</scope>
    <source>
        <strain evidence="1">UBA11284</strain>
    </source>
</reference>